<accession>A0A381XBE0</accession>
<proteinExistence type="predicted"/>
<dbReference type="SUPFAM" id="SSF53448">
    <property type="entry name" value="Nucleotide-diphospho-sugar transferases"/>
    <property type="match status" value="1"/>
</dbReference>
<evidence type="ECO:0000313" key="1">
    <source>
        <dbReference type="EMBL" id="SVA62044.1"/>
    </source>
</evidence>
<organism evidence="1">
    <name type="scientific">marine metagenome</name>
    <dbReference type="NCBI Taxonomy" id="408172"/>
    <lineage>
        <taxon>unclassified sequences</taxon>
        <taxon>metagenomes</taxon>
        <taxon>ecological metagenomes</taxon>
    </lineage>
</organism>
<feature type="non-terminal residue" evidence="1">
    <location>
        <position position="80"/>
    </location>
</feature>
<dbReference type="InterPro" id="IPR029044">
    <property type="entry name" value="Nucleotide-diphossugar_trans"/>
</dbReference>
<name>A0A381XBE0_9ZZZZ</name>
<protein>
    <submittedName>
        <fullName evidence="1">Uncharacterized protein</fullName>
    </submittedName>
</protein>
<sequence length="80" mass="9658">MIKHDLSDLGVCGPKQSWWYKTQLFDTSKFAGKLYYFDLDVIITGSLDWMRKLNVEKQFWAVRDFRYLWRPNKYVINSSV</sequence>
<dbReference type="AlphaFoldDB" id="A0A381XBE0"/>
<dbReference type="EMBL" id="UINC01014567">
    <property type="protein sequence ID" value="SVA62044.1"/>
    <property type="molecule type" value="Genomic_DNA"/>
</dbReference>
<gene>
    <name evidence="1" type="ORF">METZ01_LOCUS114898</name>
</gene>
<reference evidence="1" key="1">
    <citation type="submission" date="2018-05" db="EMBL/GenBank/DDBJ databases">
        <authorList>
            <person name="Lanie J.A."/>
            <person name="Ng W.-L."/>
            <person name="Kazmierczak K.M."/>
            <person name="Andrzejewski T.M."/>
            <person name="Davidsen T.M."/>
            <person name="Wayne K.J."/>
            <person name="Tettelin H."/>
            <person name="Glass J.I."/>
            <person name="Rusch D."/>
            <person name="Podicherti R."/>
            <person name="Tsui H.-C.T."/>
            <person name="Winkler M.E."/>
        </authorList>
    </citation>
    <scope>NUCLEOTIDE SEQUENCE</scope>
</reference>